<dbReference type="InterPro" id="IPR007197">
    <property type="entry name" value="rSAM"/>
</dbReference>
<sequence>MRRRAGQQCCGRSIESSSDGGGFCRCGCCRKKGIQCRTDAEKRIRHCNKPAHLFSRSKSMSSAPEWLSNEQESASLAAMLSPSSPLSLESLAAESKAITLRRFGRTISLYAPLYLSNHCSSGCIYCGFASDRTTLRRRLEPDEIERELLAMKKLGISDILLLTGERTKAADFDYLRRAVEIAARSTQRVSVEAFPMSVAEYRTLAECGCTGITIYQETYNRERYEELHRWGPKKDFLDRLETPARALEGGIKTVGLGVLLGLSEPVEDALMLYRHVRHLSRAYWRAGISVSFPRMRPQTGGYEPPFPVDDHFLARMIFTFRIALPDVELVLSTRESAAYRDGMAGLGITRMSIASRTTVGGYDENNTDKGQFDVFDDRTAEEFCAALRAREIEPVFKNWEPVFNGPSGTQSRTLTQEGNCTHATER</sequence>
<evidence type="ECO:0000313" key="10">
    <source>
        <dbReference type="EMBL" id="EAT59922.1"/>
    </source>
</evidence>
<comment type="cofactor">
    <cofactor evidence="7">
        <name>[2Fe-2S] cluster</name>
        <dbReference type="ChEBI" id="CHEBI:190135"/>
    </cofactor>
</comment>
<dbReference type="InterPro" id="IPR013785">
    <property type="entry name" value="Aldolase_TIM"/>
</dbReference>
<evidence type="ECO:0000256" key="8">
    <source>
        <dbReference type="SAM" id="MobiDB-lite"/>
    </source>
</evidence>
<feature type="region of interest" description="Disordered" evidence="8">
    <location>
        <begin position="404"/>
        <end position="426"/>
    </location>
</feature>
<feature type="compositionally biased region" description="Polar residues" evidence="8">
    <location>
        <begin position="406"/>
        <end position="426"/>
    </location>
</feature>
<evidence type="ECO:0000259" key="9">
    <source>
        <dbReference type="PROSITE" id="PS51918"/>
    </source>
</evidence>
<dbReference type="SFLD" id="SFLDG01060">
    <property type="entry name" value="BATS_domain_containing"/>
    <property type="match status" value="1"/>
</dbReference>
<dbReference type="SFLD" id="SFLDS00029">
    <property type="entry name" value="Radical_SAM"/>
    <property type="match status" value="1"/>
</dbReference>
<dbReference type="InterPro" id="IPR006638">
    <property type="entry name" value="Elp3/MiaA/NifB-like_rSAM"/>
</dbReference>
<name>Q0YUW4_9CHLB</name>
<dbReference type="GO" id="GO:0003824">
    <property type="term" value="F:catalytic activity"/>
    <property type="evidence" value="ECO:0007669"/>
    <property type="project" value="InterPro"/>
</dbReference>
<keyword evidence="2" id="KW-0004">4Fe-4S</keyword>
<dbReference type="InterPro" id="IPR012726">
    <property type="entry name" value="ThiH"/>
</dbReference>
<dbReference type="SFLD" id="SFLDG01081">
    <property type="entry name" value="cleavage_of_the_Ca-Cb_bond_in"/>
    <property type="match status" value="1"/>
</dbReference>
<dbReference type="Proteomes" id="UP000004162">
    <property type="component" value="Unassembled WGS sequence"/>
</dbReference>
<keyword evidence="11" id="KW-1185">Reference proteome</keyword>
<dbReference type="SMART" id="SM00729">
    <property type="entry name" value="Elp3"/>
    <property type="match status" value="1"/>
</dbReference>
<dbReference type="Pfam" id="PF04055">
    <property type="entry name" value="Radical_SAM"/>
    <property type="match status" value="1"/>
</dbReference>
<protein>
    <submittedName>
        <fullName evidence="10">Radical SAM:Biotin and thiamin synthesis associated</fullName>
    </submittedName>
</protein>
<organism evidence="10 11">
    <name type="scientific">Chlorobium ferrooxidans DSM 13031</name>
    <dbReference type="NCBI Taxonomy" id="377431"/>
    <lineage>
        <taxon>Bacteria</taxon>
        <taxon>Pseudomonadati</taxon>
        <taxon>Chlorobiota</taxon>
        <taxon>Chlorobiia</taxon>
        <taxon>Chlorobiales</taxon>
        <taxon>Chlorobiaceae</taxon>
        <taxon>Chlorobium/Pelodictyon group</taxon>
        <taxon>Chlorobium</taxon>
    </lineage>
</organism>
<dbReference type="GO" id="GO:0051539">
    <property type="term" value="F:4 iron, 4 sulfur cluster binding"/>
    <property type="evidence" value="ECO:0007669"/>
    <property type="project" value="UniProtKB-KW"/>
</dbReference>
<dbReference type="Gene3D" id="3.20.20.70">
    <property type="entry name" value="Aldolase class I"/>
    <property type="match status" value="1"/>
</dbReference>
<dbReference type="AlphaFoldDB" id="Q0YUW4"/>
<dbReference type="GO" id="GO:0005506">
    <property type="term" value="F:iron ion binding"/>
    <property type="evidence" value="ECO:0007669"/>
    <property type="project" value="InterPro"/>
</dbReference>
<feature type="domain" description="Radical SAM core" evidence="9">
    <location>
        <begin position="105"/>
        <end position="334"/>
    </location>
</feature>
<comment type="caution">
    <text evidence="10">The sequence shown here is derived from an EMBL/GenBank/DDBJ whole genome shotgun (WGS) entry which is preliminary data.</text>
</comment>
<dbReference type="GO" id="GO:0009228">
    <property type="term" value="P:thiamine biosynthetic process"/>
    <property type="evidence" value="ECO:0007669"/>
    <property type="project" value="InterPro"/>
</dbReference>
<evidence type="ECO:0000256" key="1">
    <source>
        <dbReference type="ARBA" id="ARBA00001966"/>
    </source>
</evidence>
<dbReference type="PROSITE" id="PS51918">
    <property type="entry name" value="RADICAL_SAM"/>
    <property type="match status" value="1"/>
</dbReference>
<proteinExistence type="predicted"/>
<evidence type="ECO:0000256" key="3">
    <source>
        <dbReference type="ARBA" id="ARBA00022691"/>
    </source>
</evidence>
<evidence type="ECO:0000256" key="6">
    <source>
        <dbReference type="ARBA" id="ARBA00023014"/>
    </source>
</evidence>
<evidence type="ECO:0000256" key="2">
    <source>
        <dbReference type="ARBA" id="ARBA00022485"/>
    </source>
</evidence>
<dbReference type="InterPro" id="IPR034428">
    <property type="entry name" value="ThiH/NoCL/HydG-like"/>
</dbReference>
<dbReference type="SMART" id="SM00876">
    <property type="entry name" value="BATS"/>
    <property type="match status" value="1"/>
</dbReference>
<dbReference type="NCBIfam" id="TIGR02351">
    <property type="entry name" value="thiH"/>
    <property type="match status" value="1"/>
</dbReference>
<dbReference type="EMBL" id="AASE01000001">
    <property type="protein sequence ID" value="EAT59922.1"/>
    <property type="molecule type" value="Genomic_DNA"/>
</dbReference>
<dbReference type="PANTHER" id="PTHR43583:SF1">
    <property type="entry name" value="2-IMINOACETATE SYNTHASE"/>
    <property type="match status" value="1"/>
</dbReference>
<reference evidence="10 11" key="2">
    <citation type="submission" date="2006-07" db="EMBL/GenBank/DDBJ databases">
        <title>Sequencing of the draft genome and assembly of Chlorobium ferroxidans DSM 13031.</title>
        <authorList>
            <consortium name="US DOE Joint Genome Institute (JGI-PGF)"/>
            <person name="Copeland A."/>
            <person name="Lucas S."/>
            <person name="Lapidus A."/>
            <person name="Barry K."/>
            <person name="Glavina del Rio T."/>
            <person name="Dalin E."/>
            <person name="Tice H."/>
            <person name="Bruce D."/>
            <person name="Pitluck S."/>
            <person name="Richardson P."/>
        </authorList>
    </citation>
    <scope>NUCLEOTIDE SEQUENCE [LARGE SCALE GENOMIC DNA]</scope>
    <source>
        <strain evidence="10 11">DSM 13031</strain>
    </source>
</reference>
<dbReference type="SFLD" id="SFLDF00301">
    <property type="entry name" value="2-iminoacetate_synthase_(ThiH)"/>
    <property type="match status" value="1"/>
</dbReference>
<dbReference type="InterPro" id="IPR058240">
    <property type="entry name" value="rSAM_sf"/>
</dbReference>
<keyword evidence="6" id="KW-0411">Iron-sulfur</keyword>
<dbReference type="CDD" id="cd01335">
    <property type="entry name" value="Radical_SAM"/>
    <property type="match status" value="1"/>
</dbReference>
<evidence type="ECO:0000313" key="11">
    <source>
        <dbReference type="Proteomes" id="UP000004162"/>
    </source>
</evidence>
<reference evidence="10 11" key="1">
    <citation type="submission" date="2006-07" db="EMBL/GenBank/DDBJ databases">
        <title>Annotation of the draft genome assembly of Chlorobium ferroxidans DSM 13031.</title>
        <authorList>
            <consortium name="US DOE Joint Genome Institute (JGI-ORNL)"/>
            <person name="Larimer F."/>
            <person name="Land M."/>
            <person name="Hauser L."/>
        </authorList>
    </citation>
    <scope>NUCLEOTIDE SEQUENCE [LARGE SCALE GENOMIC DNA]</scope>
    <source>
        <strain evidence="10 11">DSM 13031</strain>
    </source>
</reference>
<evidence type="ECO:0000256" key="7">
    <source>
        <dbReference type="ARBA" id="ARBA00034078"/>
    </source>
</evidence>
<dbReference type="SUPFAM" id="SSF102114">
    <property type="entry name" value="Radical SAM enzymes"/>
    <property type="match status" value="1"/>
</dbReference>
<dbReference type="InterPro" id="IPR010722">
    <property type="entry name" value="BATS_dom"/>
</dbReference>
<gene>
    <name evidence="10" type="ORF">CferDRAFT_1929</name>
</gene>
<dbReference type="Pfam" id="PF06968">
    <property type="entry name" value="BATS"/>
    <property type="match status" value="1"/>
</dbReference>
<keyword evidence="4" id="KW-0479">Metal-binding</keyword>
<evidence type="ECO:0000256" key="5">
    <source>
        <dbReference type="ARBA" id="ARBA00023004"/>
    </source>
</evidence>
<evidence type="ECO:0000256" key="4">
    <source>
        <dbReference type="ARBA" id="ARBA00022723"/>
    </source>
</evidence>
<keyword evidence="5" id="KW-0408">Iron</keyword>
<accession>Q0YUW4</accession>
<comment type="cofactor">
    <cofactor evidence="1">
        <name>[4Fe-4S] cluster</name>
        <dbReference type="ChEBI" id="CHEBI:49883"/>
    </cofactor>
</comment>
<dbReference type="PANTHER" id="PTHR43583">
    <property type="entry name" value="2-IMINOACETATE SYNTHASE"/>
    <property type="match status" value="1"/>
</dbReference>
<keyword evidence="3" id="KW-0949">S-adenosyl-L-methionine</keyword>